<gene>
    <name evidence="7" type="ORF">FLP10_01035</name>
</gene>
<sequence>MTSSSPAITAAALAKTYRVGRGKPPVHALRGLDLDLPAGLVTGLLGPNGAGKSTTTKILTTLARPTSGTATVAGIDVTRDPAAVRRRIGYVSQGTGTDPLLTAEENLVLAARLRGIPAADARERARRLLHEFGLDDARGRTVARFSGGMRRRLDVAAALVHRPSVLFLDEPTTGLDPESRAAMWAEIRRLSAEDALTVVLTTHYLEEADRLADRLVIIDRGVEVVSGTAAALKAGLRGETLRVTLVEPDATAVRRAIDGVPGLHDVVVETQGTAGSVTARVDDATAALAAVIAALTAGGVAFGAASVSAPTLDDVYLHHVGHSFDAGLADAASDQEGVAA</sequence>
<keyword evidence="3" id="KW-0547">Nucleotide-binding</keyword>
<dbReference type="InterPro" id="IPR003593">
    <property type="entry name" value="AAA+_ATPase"/>
</dbReference>
<accession>A0A5C1YAD5</accession>
<dbReference type="PANTHER" id="PTHR42711">
    <property type="entry name" value="ABC TRANSPORTER ATP-BINDING PROTEIN"/>
    <property type="match status" value="1"/>
</dbReference>
<dbReference type="PANTHER" id="PTHR42711:SF19">
    <property type="entry name" value="DOXORUBICIN RESISTANCE ATP-BINDING PROTEIN DRRA"/>
    <property type="match status" value="1"/>
</dbReference>
<proteinExistence type="predicted"/>
<comment type="subcellular location">
    <subcellularLocation>
        <location evidence="1">Cell membrane</location>
        <topology evidence="1">Peripheral membrane protein</topology>
    </subcellularLocation>
</comment>
<dbReference type="KEGG" id="ail:FLP10_01035"/>
<dbReference type="InterPro" id="IPR027417">
    <property type="entry name" value="P-loop_NTPase"/>
</dbReference>
<keyword evidence="4 7" id="KW-0067">ATP-binding</keyword>
<evidence type="ECO:0000256" key="2">
    <source>
        <dbReference type="ARBA" id="ARBA00022448"/>
    </source>
</evidence>
<dbReference type="GO" id="GO:0046677">
    <property type="term" value="P:response to antibiotic"/>
    <property type="evidence" value="ECO:0007669"/>
    <property type="project" value="UniProtKB-KW"/>
</dbReference>
<dbReference type="AlphaFoldDB" id="A0A5C1YAD5"/>
<feature type="domain" description="ABC transporter" evidence="6">
    <location>
        <begin position="14"/>
        <end position="245"/>
    </location>
</feature>
<dbReference type="Pfam" id="PF00005">
    <property type="entry name" value="ABC_tran"/>
    <property type="match status" value="1"/>
</dbReference>
<dbReference type="Gene3D" id="3.40.50.300">
    <property type="entry name" value="P-loop containing nucleotide triphosphate hydrolases"/>
    <property type="match status" value="1"/>
</dbReference>
<dbReference type="GO" id="GO:0016887">
    <property type="term" value="F:ATP hydrolysis activity"/>
    <property type="evidence" value="ECO:0007669"/>
    <property type="project" value="InterPro"/>
</dbReference>
<dbReference type="SMART" id="SM00382">
    <property type="entry name" value="AAA"/>
    <property type="match status" value="1"/>
</dbReference>
<reference evidence="7 8" key="1">
    <citation type="submission" date="2019-09" db="EMBL/GenBank/DDBJ databases">
        <title>Genome sequencing of strain KACC 19306.</title>
        <authorList>
            <person name="Heo J."/>
            <person name="Kim S.-J."/>
            <person name="Kim J.-S."/>
            <person name="Hong S.-B."/>
            <person name="Kwon S.-W."/>
        </authorList>
    </citation>
    <scope>NUCLEOTIDE SEQUENCE [LARGE SCALE GENOMIC DNA]</scope>
    <source>
        <strain evidence="7 8">KACC 19306</strain>
    </source>
</reference>
<dbReference type="InterPro" id="IPR017871">
    <property type="entry name" value="ABC_transporter-like_CS"/>
</dbReference>
<dbReference type="InterPro" id="IPR050763">
    <property type="entry name" value="ABC_transporter_ATP-binding"/>
</dbReference>
<evidence type="ECO:0000313" key="8">
    <source>
        <dbReference type="Proteomes" id="UP000324678"/>
    </source>
</evidence>
<dbReference type="PROSITE" id="PS50893">
    <property type="entry name" value="ABC_TRANSPORTER_2"/>
    <property type="match status" value="1"/>
</dbReference>
<keyword evidence="8" id="KW-1185">Reference proteome</keyword>
<dbReference type="InterPro" id="IPR003439">
    <property type="entry name" value="ABC_transporter-like_ATP-bd"/>
</dbReference>
<dbReference type="EMBL" id="CP043505">
    <property type="protein sequence ID" value="QEO13153.1"/>
    <property type="molecule type" value="Genomic_DNA"/>
</dbReference>
<dbReference type="Proteomes" id="UP000324678">
    <property type="component" value="Chromosome"/>
</dbReference>
<dbReference type="RefSeq" id="WP_149159177.1">
    <property type="nucleotide sequence ID" value="NZ_CP043505.1"/>
</dbReference>
<evidence type="ECO:0000259" key="6">
    <source>
        <dbReference type="PROSITE" id="PS50893"/>
    </source>
</evidence>
<dbReference type="GO" id="GO:0005524">
    <property type="term" value="F:ATP binding"/>
    <property type="evidence" value="ECO:0007669"/>
    <property type="project" value="UniProtKB-KW"/>
</dbReference>
<organism evidence="7 8">
    <name type="scientific">Agromyces intestinalis</name>
    <dbReference type="NCBI Taxonomy" id="2592652"/>
    <lineage>
        <taxon>Bacteria</taxon>
        <taxon>Bacillati</taxon>
        <taxon>Actinomycetota</taxon>
        <taxon>Actinomycetes</taxon>
        <taxon>Micrococcales</taxon>
        <taxon>Microbacteriaceae</taxon>
        <taxon>Agromyces</taxon>
    </lineage>
</organism>
<protein>
    <submittedName>
        <fullName evidence="7">ABC transporter ATP-binding protein</fullName>
    </submittedName>
</protein>
<evidence type="ECO:0000313" key="7">
    <source>
        <dbReference type="EMBL" id="QEO13153.1"/>
    </source>
</evidence>
<evidence type="ECO:0000256" key="4">
    <source>
        <dbReference type="ARBA" id="ARBA00022840"/>
    </source>
</evidence>
<evidence type="ECO:0000256" key="5">
    <source>
        <dbReference type="ARBA" id="ARBA00023251"/>
    </source>
</evidence>
<dbReference type="OrthoDB" id="9804819at2"/>
<dbReference type="SUPFAM" id="SSF52540">
    <property type="entry name" value="P-loop containing nucleoside triphosphate hydrolases"/>
    <property type="match status" value="1"/>
</dbReference>
<evidence type="ECO:0000256" key="1">
    <source>
        <dbReference type="ARBA" id="ARBA00004202"/>
    </source>
</evidence>
<dbReference type="PROSITE" id="PS00211">
    <property type="entry name" value="ABC_TRANSPORTER_1"/>
    <property type="match status" value="1"/>
</dbReference>
<name>A0A5C1YAD5_9MICO</name>
<evidence type="ECO:0000256" key="3">
    <source>
        <dbReference type="ARBA" id="ARBA00022741"/>
    </source>
</evidence>
<keyword evidence="5" id="KW-0046">Antibiotic resistance</keyword>
<keyword evidence="2" id="KW-0813">Transport</keyword>
<dbReference type="GO" id="GO:0005886">
    <property type="term" value="C:plasma membrane"/>
    <property type="evidence" value="ECO:0007669"/>
    <property type="project" value="UniProtKB-SubCell"/>
</dbReference>